<protein>
    <submittedName>
        <fullName evidence="1">Uncharacterized protein</fullName>
    </submittedName>
</protein>
<accession>A0A0J1FNE2</accession>
<keyword evidence="2" id="KW-1185">Reference proteome</keyword>
<dbReference type="AlphaFoldDB" id="A0A0J1FNE2"/>
<gene>
    <name evidence="1" type="ORF">DEAC_c29710</name>
</gene>
<dbReference type="Proteomes" id="UP000036356">
    <property type="component" value="Unassembled WGS sequence"/>
</dbReference>
<sequence>MLEKCRACGFEHEDLEHVLFRRNHVSNRVLPYCSYCMRRLYQVPYRPERDL</sequence>
<dbReference type="EMBL" id="LDZY01000010">
    <property type="protein sequence ID" value="KLU65004.1"/>
    <property type="molecule type" value="Genomic_DNA"/>
</dbReference>
<dbReference type="STRING" id="476652.DEAC_c29710"/>
<comment type="caution">
    <text evidence="1">The sequence shown here is derived from an EMBL/GenBank/DDBJ whole genome shotgun (WGS) entry which is preliminary data.</text>
</comment>
<name>A0A0J1FNE2_9FIRM</name>
<dbReference type="PATRIC" id="fig|476652.3.peg.3130"/>
<reference evidence="1 2" key="1">
    <citation type="submission" date="2015-06" db="EMBL/GenBank/DDBJ databases">
        <title>Draft genome of the moderately acidophilic sulfate reducer Candidatus Desulfosporosinus acididurans strain M1.</title>
        <authorList>
            <person name="Poehlein A."/>
            <person name="Petzsch P."/>
            <person name="Johnson B.D."/>
            <person name="Schloemann M."/>
            <person name="Daniel R."/>
            <person name="Muehling M."/>
        </authorList>
    </citation>
    <scope>NUCLEOTIDE SEQUENCE [LARGE SCALE GENOMIC DNA]</scope>
    <source>
        <strain evidence="1 2">M1</strain>
    </source>
</reference>
<proteinExistence type="predicted"/>
<evidence type="ECO:0000313" key="1">
    <source>
        <dbReference type="EMBL" id="KLU65004.1"/>
    </source>
</evidence>
<evidence type="ECO:0000313" key="2">
    <source>
        <dbReference type="Proteomes" id="UP000036356"/>
    </source>
</evidence>
<organism evidence="1 2">
    <name type="scientific">Desulfosporosinus acididurans</name>
    <dbReference type="NCBI Taxonomy" id="476652"/>
    <lineage>
        <taxon>Bacteria</taxon>
        <taxon>Bacillati</taxon>
        <taxon>Bacillota</taxon>
        <taxon>Clostridia</taxon>
        <taxon>Eubacteriales</taxon>
        <taxon>Desulfitobacteriaceae</taxon>
        <taxon>Desulfosporosinus</taxon>
    </lineage>
</organism>